<feature type="chain" id="PRO_5039170322" description="SH3 domain-containing protein" evidence="2">
    <location>
        <begin position="21"/>
        <end position="230"/>
    </location>
</feature>
<protein>
    <recommendedName>
        <fullName evidence="5">SH3 domain-containing protein</fullName>
    </recommendedName>
</protein>
<evidence type="ECO:0000256" key="1">
    <source>
        <dbReference type="SAM" id="MobiDB-lite"/>
    </source>
</evidence>
<feature type="region of interest" description="Disordered" evidence="1">
    <location>
        <begin position="199"/>
        <end position="230"/>
    </location>
</feature>
<sequence>MQRRILAAALCALLALPAAALSESSPTATPAPAVTPAVPSFAEAYAAAIASLSEEEYASISAALEALQGVVSPSEEPLVAFRDGETGMLLVPTESGTPRLYCMQDHAGVTCTCGMTSSGQTLTVGGETFEIWLDKSASRSKRFVDADSINVRTGPGTDYEKKYVMTRDAAGYVLATVDGWSLIVYGETNVGFVDSHLLSAKPDASKSPPPVEDEEDEEPAPGRRPGGGRR</sequence>
<dbReference type="Gene3D" id="2.30.30.40">
    <property type="entry name" value="SH3 Domains"/>
    <property type="match status" value="1"/>
</dbReference>
<dbReference type="Proteomes" id="UP000886887">
    <property type="component" value="Unassembled WGS sequence"/>
</dbReference>
<reference evidence="3" key="2">
    <citation type="journal article" date="2021" name="PeerJ">
        <title>Extensive microbial diversity within the chicken gut microbiome revealed by metagenomics and culture.</title>
        <authorList>
            <person name="Gilroy R."/>
            <person name="Ravi A."/>
            <person name="Getino M."/>
            <person name="Pursley I."/>
            <person name="Horton D.L."/>
            <person name="Alikhan N.F."/>
            <person name="Baker D."/>
            <person name="Gharbi K."/>
            <person name="Hall N."/>
            <person name="Watson M."/>
            <person name="Adriaenssens E.M."/>
            <person name="Foster-Nyarko E."/>
            <person name="Jarju S."/>
            <person name="Secka A."/>
            <person name="Antonio M."/>
            <person name="Oren A."/>
            <person name="Chaudhuri R.R."/>
            <person name="La Ragione R."/>
            <person name="Hildebrand F."/>
            <person name="Pallen M.J."/>
        </authorList>
    </citation>
    <scope>NUCLEOTIDE SEQUENCE</scope>
    <source>
        <strain evidence="3">ChiSxjej2B14-6234</strain>
    </source>
</reference>
<dbReference type="AlphaFoldDB" id="A0A9D0ZA55"/>
<dbReference type="EMBL" id="DVFJ01000003">
    <property type="protein sequence ID" value="HIQ70755.1"/>
    <property type="molecule type" value="Genomic_DNA"/>
</dbReference>
<comment type="caution">
    <text evidence="3">The sequence shown here is derived from an EMBL/GenBank/DDBJ whole genome shotgun (WGS) entry which is preliminary data.</text>
</comment>
<evidence type="ECO:0000313" key="4">
    <source>
        <dbReference type="Proteomes" id="UP000886887"/>
    </source>
</evidence>
<evidence type="ECO:0000313" key="3">
    <source>
        <dbReference type="EMBL" id="HIQ70755.1"/>
    </source>
</evidence>
<accession>A0A9D0ZA55</accession>
<organism evidence="3 4">
    <name type="scientific">Candidatus Onthenecus intestinigallinarum</name>
    <dbReference type="NCBI Taxonomy" id="2840875"/>
    <lineage>
        <taxon>Bacteria</taxon>
        <taxon>Bacillati</taxon>
        <taxon>Bacillota</taxon>
        <taxon>Clostridia</taxon>
        <taxon>Eubacteriales</taxon>
        <taxon>Candidatus Onthenecus</taxon>
    </lineage>
</organism>
<evidence type="ECO:0008006" key="5">
    <source>
        <dbReference type="Google" id="ProtNLM"/>
    </source>
</evidence>
<proteinExistence type="predicted"/>
<reference evidence="3" key="1">
    <citation type="submission" date="2020-10" db="EMBL/GenBank/DDBJ databases">
        <authorList>
            <person name="Gilroy R."/>
        </authorList>
    </citation>
    <scope>NUCLEOTIDE SEQUENCE</scope>
    <source>
        <strain evidence="3">ChiSxjej2B14-6234</strain>
    </source>
</reference>
<evidence type="ECO:0000256" key="2">
    <source>
        <dbReference type="SAM" id="SignalP"/>
    </source>
</evidence>
<feature type="signal peptide" evidence="2">
    <location>
        <begin position="1"/>
        <end position="20"/>
    </location>
</feature>
<gene>
    <name evidence="3" type="ORF">IAB73_00840</name>
</gene>
<name>A0A9D0ZA55_9FIRM</name>
<keyword evidence="2" id="KW-0732">Signal</keyword>